<protein>
    <submittedName>
        <fullName evidence="4">Tetratricopeptide repeat protein</fullName>
    </submittedName>
</protein>
<feature type="repeat" description="TPR" evidence="3">
    <location>
        <begin position="125"/>
        <end position="158"/>
    </location>
</feature>
<dbReference type="PANTHER" id="PTHR45641:SF19">
    <property type="entry name" value="NEPHROCYSTIN-3"/>
    <property type="match status" value="1"/>
</dbReference>
<accession>A0ABU5QFD2</accession>
<dbReference type="PANTHER" id="PTHR45641">
    <property type="entry name" value="TETRATRICOPEPTIDE REPEAT PROTEIN (AFU_ORTHOLOGUE AFUA_6G03870)"/>
    <property type="match status" value="1"/>
</dbReference>
<organism evidence="4 5">
    <name type="scientific">Arcicella rigui</name>
    <dbReference type="NCBI Taxonomy" id="797020"/>
    <lineage>
        <taxon>Bacteria</taxon>
        <taxon>Pseudomonadati</taxon>
        <taxon>Bacteroidota</taxon>
        <taxon>Cytophagia</taxon>
        <taxon>Cytophagales</taxon>
        <taxon>Flectobacillaceae</taxon>
        <taxon>Arcicella</taxon>
    </lineage>
</organism>
<dbReference type="Proteomes" id="UP001302949">
    <property type="component" value="Unassembled WGS sequence"/>
</dbReference>
<dbReference type="InterPro" id="IPR019734">
    <property type="entry name" value="TPR_rpt"/>
</dbReference>
<feature type="repeat" description="TPR" evidence="3">
    <location>
        <begin position="33"/>
        <end position="66"/>
    </location>
</feature>
<evidence type="ECO:0000313" key="4">
    <source>
        <dbReference type="EMBL" id="MEA5141559.1"/>
    </source>
</evidence>
<reference evidence="4 5" key="1">
    <citation type="submission" date="2023-12" db="EMBL/GenBank/DDBJ databases">
        <title>Novel species of the genus Arcicella isolated from rivers.</title>
        <authorList>
            <person name="Lu H."/>
        </authorList>
    </citation>
    <scope>NUCLEOTIDE SEQUENCE [LARGE SCALE GENOMIC DNA]</scope>
    <source>
        <strain evidence="4 5">KCTC 23307</strain>
    </source>
</reference>
<evidence type="ECO:0000256" key="2">
    <source>
        <dbReference type="ARBA" id="ARBA00022803"/>
    </source>
</evidence>
<dbReference type="Pfam" id="PF13374">
    <property type="entry name" value="TPR_10"/>
    <property type="match status" value="3"/>
</dbReference>
<evidence type="ECO:0000256" key="1">
    <source>
        <dbReference type="ARBA" id="ARBA00022737"/>
    </source>
</evidence>
<dbReference type="Gene3D" id="1.25.40.10">
    <property type="entry name" value="Tetratricopeptide repeat domain"/>
    <property type="match status" value="2"/>
</dbReference>
<proteinExistence type="predicted"/>
<dbReference type="RefSeq" id="WP_323298715.1">
    <property type="nucleotide sequence ID" value="NZ_JAYFUM010000029.1"/>
</dbReference>
<keyword evidence="1" id="KW-0677">Repeat</keyword>
<evidence type="ECO:0000313" key="5">
    <source>
        <dbReference type="Proteomes" id="UP001302949"/>
    </source>
</evidence>
<sequence length="360" mass="41667">NLKEQAQKAYERALMIYEALAKDNPQQYLPDVANTLNNLGVFYKDNNLKEQAQKAYERALMIREALAKDNPQQYLPFVATTLNNLGNFYRVNNLKEQAQKALERALMIREALAKDNPQQYLPFVATTLNNLGNFYSDNNLKEQAQKAYERALMIREALAKDNPQQYLPDVANTQTNYALFWLNENEINKTEELMTKGLKSYQTIAIMLKDDGFWQKAKKVKDILSKIISIDSLYQHKLNVEKAVIDFNSQYPLATKNEKISALGNGAWYALFCKEYQLAEDYARKGLAIAPEQHWLYTNLALALLLQNRWNEAKQIYQEKQNLIGNNEKPLKESFLNDLIDLEKEGIKHPDFEKVRALLK</sequence>
<dbReference type="PROSITE" id="PS50005">
    <property type="entry name" value="TPR"/>
    <property type="match status" value="2"/>
</dbReference>
<gene>
    <name evidence="4" type="ORF">VB248_20560</name>
</gene>
<name>A0ABU5QFD2_9BACT</name>
<comment type="caution">
    <text evidence="4">The sequence shown here is derived from an EMBL/GenBank/DDBJ whole genome shotgun (WGS) entry which is preliminary data.</text>
</comment>
<dbReference type="SMART" id="SM00028">
    <property type="entry name" value="TPR"/>
    <property type="match status" value="5"/>
</dbReference>
<dbReference type="InterPro" id="IPR011990">
    <property type="entry name" value="TPR-like_helical_dom_sf"/>
</dbReference>
<keyword evidence="2 3" id="KW-0802">TPR repeat</keyword>
<keyword evidence="5" id="KW-1185">Reference proteome</keyword>
<dbReference type="EMBL" id="JAYFUM010000029">
    <property type="protein sequence ID" value="MEA5141559.1"/>
    <property type="molecule type" value="Genomic_DNA"/>
</dbReference>
<feature type="non-terminal residue" evidence="4">
    <location>
        <position position="1"/>
    </location>
</feature>
<evidence type="ECO:0000256" key="3">
    <source>
        <dbReference type="PROSITE-ProRule" id="PRU00339"/>
    </source>
</evidence>
<dbReference type="SUPFAM" id="SSF48452">
    <property type="entry name" value="TPR-like"/>
    <property type="match status" value="1"/>
</dbReference>